<evidence type="ECO:0000313" key="2">
    <source>
        <dbReference type="Proteomes" id="UP000670092"/>
    </source>
</evidence>
<comment type="caution">
    <text evidence="1">The sequence shown here is derived from an EMBL/GenBank/DDBJ whole genome shotgun (WGS) entry which is preliminary data.</text>
</comment>
<name>A0A8H7Z5Y4_AJECA</name>
<dbReference type="Proteomes" id="UP000670092">
    <property type="component" value="Unassembled WGS sequence"/>
</dbReference>
<accession>A0A8H7Z5Y4</accession>
<organism evidence="1 2">
    <name type="scientific">Ajellomyces capsulatus</name>
    <name type="common">Darling's disease fungus</name>
    <name type="synonym">Histoplasma capsulatum</name>
    <dbReference type="NCBI Taxonomy" id="5037"/>
    <lineage>
        <taxon>Eukaryota</taxon>
        <taxon>Fungi</taxon>
        <taxon>Dikarya</taxon>
        <taxon>Ascomycota</taxon>
        <taxon>Pezizomycotina</taxon>
        <taxon>Eurotiomycetes</taxon>
        <taxon>Eurotiomycetidae</taxon>
        <taxon>Onygenales</taxon>
        <taxon>Ajellomycetaceae</taxon>
        <taxon>Histoplasma</taxon>
    </lineage>
</organism>
<reference evidence="1 2" key="1">
    <citation type="submission" date="2021-01" db="EMBL/GenBank/DDBJ databases">
        <title>Chromosome-level genome assembly of a human fungal pathogen reveals clustering of transcriptionally co-regulated genes.</title>
        <authorList>
            <person name="Voorhies M."/>
            <person name="Cohen S."/>
            <person name="Shea T.P."/>
            <person name="Petrus S."/>
            <person name="Munoz J.F."/>
            <person name="Poplawski S."/>
            <person name="Goldman W.E."/>
            <person name="Michael T."/>
            <person name="Cuomo C.A."/>
            <person name="Sil A."/>
            <person name="Beyhan S."/>
        </authorList>
    </citation>
    <scope>NUCLEOTIDE SEQUENCE [LARGE SCALE GENOMIC DNA]</scope>
    <source>
        <strain evidence="1 2">G184AR</strain>
    </source>
</reference>
<sequence length="186" mass="20947">MRVQEWTSVPQLENLQALMILKGLPEQMLARLEIPHQFATCLVQAQLVQIAARAGQLIFQAAAVVFLSGHRNQLDQMAFPMFRQDEVLSTPMPSDPHQASGDEYSSMRMACQSVMVNLIQMPRFQMYSQTPPRPTPLVEVLLVSFGVPTSPSRTRCPHLRISYTISPRNTACGQMALLKKKPVQWV</sequence>
<dbReference type="VEuPathDB" id="FungiDB:I7I52_00470"/>
<dbReference type="EMBL" id="JAEVHI010000001">
    <property type="protein sequence ID" value="KAG5302738.1"/>
    <property type="molecule type" value="Genomic_DNA"/>
</dbReference>
<evidence type="ECO:0000313" key="1">
    <source>
        <dbReference type="EMBL" id="KAG5302738.1"/>
    </source>
</evidence>
<protein>
    <submittedName>
        <fullName evidence="1">DNA replication licensing factor MCM4</fullName>
    </submittedName>
</protein>
<dbReference type="AlphaFoldDB" id="A0A8H7Z5Y4"/>
<proteinExistence type="predicted"/>
<gene>
    <name evidence="1" type="ORF">I7I52_00470</name>
</gene>